<evidence type="ECO:0000313" key="3">
    <source>
        <dbReference type="Proteomes" id="UP000092607"/>
    </source>
</evidence>
<accession>A0A1B8PY73</accession>
<dbReference type="GeneID" id="302271716"/>
<evidence type="ECO:0000313" key="4">
    <source>
        <dbReference type="Proteomes" id="UP000191025"/>
    </source>
</evidence>
<dbReference type="Proteomes" id="UP000092607">
    <property type="component" value="Unassembled WGS sequence"/>
</dbReference>
<evidence type="ECO:0000313" key="2">
    <source>
        <dbReference type="EMBL" id="OPH35977.1"/>
    </source>
</evidence>
<reference evidence="1 3" key="1">
    <citation type="submission" date="2016-06" db="EMBL/GenBank/DDBJ databases">
        <title>Draft genome of Moraxella lacunata CCUG 57757A.</title>
        <authorList>
            <person name="Salva-Serra F."/>
            <person name="Engstrom-Jakobsson H."/>
            <person name="Thorell K."/>
            <person name="Gonzales-Siles L."/>
            <person name="Karlsson R."/>
            <person name="Boulund F."/>
            <person name="Engstrand L."/>
            <person name="Kristiansson E."/>
            <person name="Moore E."/>
        </authorList>
    </citation>
    <scope>NUCLEOTIDE SEQUENCE [LARGE SCALE GENOMIC DNA]</scope>
    <source>
        <strain evidence="1 3">CCUG 57757A</strain>
    </source>
</reference>
<organism evidence="1 3">
    <name type="scientific">Moraxella lacunata</name>
    <dbReference type="NCBI Taxonomy" id="477"/>
    <lineage>
        <taxon>Bacteria</taxon>
        <taxon>Pseudomonadati</taxon>
        <taxon>Pseudomonadota</taxon>
        <taxon>Gammaproteobacteria</taxon>
        <taxon>Moraxellales</taxon>
        <taxon>Moraxellaceae</taxon>
        <taxon>Moraxella</taxon>
    </lineage>
</organism>
<dbReference type="AlphaFoldDB" id="A0A1B8PY73"/>
<proteinExistence type="predicted"/>
<dbReference type="Proteomes" id="UP000191025">
    <property type="component" value="Unassembled WGS sequence"/>
</dbReference>
<protein>
    <submittedName>
        <fullName evidence="1">Uncharacterized protein</fullName>
    </submittedName>
</protein>
<comment type="caution">
    <text evidence="1">The sequence shown here is derived from an EMBL/GenBank/DDBJ whole genome shotgun (WGS) entry which is preliminary data.</text>
</comment>
<evidence type="ECO:0000313" key="1">
    <source>
        <dbReference type="EMBL" id="OBX61016.1"/>
    </source>
</evidence>
<dbReference type="EMBL" id="LZMS01000080">
    <property type="protein sequence ID" value="OBX61016.1"/>
    <property type="molecule type" value="Genomic_DNA"/>
</dbReference>
<name>A0A1B8PY73_MORLA</name>
<sequence>MDEAFGAWTRGNLIQILVNWHSDDLPLMMFIKKSPNSHAFVRCELDKMVLRVHMFCQHCGMARMLHVWTY</sequence>
<dbReference type="EMBL" id="MXAN01000055">
    <property type="protein sequence ID" value="OPH35977.1"/>
    <property type="molecule type" value="Genomic_DNA"/>
</dbReference>
<gene>
    <name evidence="1" type="ORF">A9309_09050</name>
    <name evidence="2" type="ORF">B5J94_08465</name>
</gene>
<reference evidence="4" key="2">
    <citation type="submission" date="2017-03" db="EMBL/GenBank/DDBJ databases">
        <title>Draft genome sequence of Moraxella equi CCUG 4950T type strain.</title>
        <authorList>
            <person name="Salva-Serra F."/>
            <person name="Engstrom-Jakobsson H."/>
            <person name="Thorell K."/>
            <person name="Jaen-Luchoro D."/>
            <person name="Gonzales-Siles L."/>
            <person name="Karlsson R."/>
            <person name="Yazdan S."/>
            <person name="Boulund F."/>
            <person name="Johnning A."/>
            <person name="Engstrand L."/>
            <person name="Kristiansson E."/>
            <person name="Moore E."/>
        </authorList>
    </citation>
    <scope>NUCLEOTIDE SEQUENCE [LARGE SCALE GENOMIC DNA]</scope>
    <source>
        <strain evidence="4">CCUG 4441</strain>
    </source>
</reference>
<dbReference type="RefSeq" id="WP_062500928.1">
    <property type="nucleotide sequence ID" value="NZ_JARDJM010000062.1"/>
</dbReference>
<reference evidence="2" key="3">
    <citation type="submission" date="2017-03" db="EMBL/GenBank/DDBJ databases">
        <authorList>
            <person name="Afonso C.L."/>
            <person name="Miller P.J."/>
            <person name="Scott M.A."/>
            <person name="Spackman E."/>
            <person name="Goraichik I."/>
            <person name="Dimitrov K.M."/>
            <person name="Suarez D.L."/>
            <person name="Swayne D.E."/>
        </authorList>
    </citation>
    <scope>NUCLEOTIDE SEQUENCE</scope>
    <source>
        <strain evidence="2">CCUG 4441</strain>
    </source>
</reference>